<keyword evidence="3" id="KW-1185">Reference proteome</keyword>
<reference evidence="3" key="1">
    <citation type="journal article" date="2019" name="Int. J. Syst. Evol. Microbiol.">
        <title>The Global Catalogue of Microorganisms (GCM) 10K type strain sequencing project: providing services to taxonomists for standard genome sequencing and annotation.</title>
        <authorList>
            <consortium name="The Broad Institute Genomics Platform"/>
            <consortium name="The Broad Institute Genome Sequencing Center for Infectious Disease"/>
            <person name="Wu L."/>
            <person name="Ma J."/>
        </authorList>
    </citation>
    <scope>NUCLEOTIDE SEQUENCE [LARGE SCALE GENOMIC DNA]</scope>
    <source>
        <strain evidence="3">CGMCC 1.13574</strain>
    </source>
</reference>
<organism evidence="2 3">
    <name type="scientific">Tumebacillus lipolyticus</name>
    <dbReference type="NCBI Taxonomy" id="1280370"/>
    <lineage>
        <taxon>Bacteria</taxon>
        <taxon>Bacillati</taxon>
        <taxon>Bacillota</taxon>
        <taxon>Bacilli</taxon>
        <taxon>Bacillales</taxon>
        <taxon>Alicyclobacillaceae</taxon>
        <taxon>Tumebacillus</taxon>
    </lineage>
</organism>
<dbReference type="Proteomes" id="UP001597343">
    <property type="component" value="Unassembled WGS sequence"/>
</dbReference>
<dbReference type="InterPro" id="IPR012854">
    <property type="entry name" value="Cu_amine_oxidase-like_N"/>
</dbReference>
<accession>A0ABW4ZRF7</accession>
<comment type="caution">
    <text evidence="2">The sequence shown here is derived from an EMBL/GenBank/DDBJ whole genome shotgun (WGS) entry which is preliminary data.</text>
</comment>
<dbReference type="RefSeq" id="WP_386044436.1">
    <property type="nucleotide sequence ID" value="NZ_JBHUIO010000002.1"/>
</dbReference>
<evidence type="ECO:0000313" key="3">
    <source>
        <dbReference type="Proteomes" id="UP001597343"/>
    </source>
</evidence>
<name>A0ABW4ZRF7_9BACL</name>
<evidence type="ECO:0000313" key="2">
    <source>
        <dbReference type="EMBL" id="MFD2168522.1"/>
    </source>
</evidence>
<dbReference type="Pfam" id="PF07833">
    <property type="entry name" value="Cu_amine_oxidN1"/>
    <property type="match status" value="1"/>
</dbReference>
<proteinExistence type="predicted"/>
<dbReference type="EMBL" id="JBHUIO010000002">
    <property type="protein sequence ID" value="MFD2168522.1"/>
    <property type="molecule type" value="Genomic_DNA"/>
</dbReference>
<sequence length="258" mass="28935">MRDVVLGITIGVILTTGVTAGAAAVKNYVMTEVTYPVFVNGKEYKDTTRPILNYEGSTYVPLAKLGDITGLNYMWNDSAKRVEINTSTDVKIVTPVDGNIRDVDAELAEREWIKRFTENNPVVTADGTSYFYDGAFGMNFFNAYNAFDNTNKGFTDEDDIQYILARLQGKSELPPRLSDGWISVGVLRAGYGFNVKIEDDQILFVAPRPMYNPEVIAKFPVAEAWENGEKTVKGVRIVKHEDYYYFSIDDLAKSKIIK</sequence>
<evidence type="ECO:0000259" key="1">
    <source>
        <dbReference type="Pfam" id="PF07833"/>
    </source>
</evidence>
<feature type="domain" description="Copper amine oxidase-like N-terminal" evidence="1">
    <location>
        <begin position="38"/>
        <end position="99"/>
    </location>
</feature>
<protein>
    <submittedName>
        <fullName evidence="2">Stalk domain-containing protein</fullName>
    </submittedName>
</protein>
<gene>
    <name evidence="2" type="ORF">ACFSOY_00635</name>
</gene>